<protein>
    <submittedName>
        <fullName evidence="1">Uncharacterized protein</fullName>
    </submittedName>
</protein>
<accession>X1SML0</accession>
<proteinExistence type="predicted"/>
<comment type="caution">
    <text evidence="1">The sequence shown here is derived from an EMBL/GenBank/DDBJ whole genome shotgun (WGS) entry which is preliminary data.</text>
</comment>
<gene>
    <name evidence="1" type="ORF">S12H4_24290</name>
</gene>
<evidence type="ECO:0000313" key="1">
    <source>
        <dbReference type="EMBL" id="GAI76590.1"/>
    </source>
</evidence>
<reference evidence="1" key="1">
    <citation type="journal article" date="2014" name="Front. Microbiol.">
        <title>High frequency of phylogenetically diverse reductive dehalogenase-homologous genes in deep subseafloor sedimentary metagenomes.</title>
        <authorList>
            <person name="Kawai M."/>
            <person name="Futagami T."/>
            <person name="Toyoda A."/>
            <person name="Takaki Y."/>
            <person name="Nishi S."/>
            <person name="Hori S."/>
            <person name="Arai W."/>
            <person name="Tsubouchi T."/>
            <person name="Morono Y."/>
            <person name="Uchiyama I."/>
            <person name="Ito T."/>
            <person name="Fujiyama A."/>
            <person name="Inagaki F."/>
            <person name="Takami H."/>
        </authorList>
    </citation>
    <scope>NUCLEOTIDE SEQUENCE</scope>
    <source>
        <strain evidence="1">Expedition CK06-06</strain>
    </source>
</reference>
<sequence>MARVVRRQDVIDHLTAGGEVIGDPMGGYSMKGGQLDGWTVRSDTLISLLQAGLIDKEADRVSHYNHYRWKSQQPARRGMTETMFINPERD</sequence>
<name>X1SML0_9ZZZZ</name>
<dbReference type="AlphaFoldDB" id="X1SML0"/>
<dbReference type="EMBL" id="BARW01013139">
    <property type="protein sequence ID" value="GAI76590.1"/>
    <property type="molecule type" value="Genomic_DNA"/>
</dbReference>
<organism evidence="1">
    <name type="scientific">marine sediment metagenome</name>
    <dbReference type="NCBI Taxonomy" id="412755"/>
    <lineage>
        <taxon>unclassified sequences</taxon>
        <taxon>metagenomes</taxon>
        <taxon>ecological metagenomes</taxon>
    </lineage>
</organism>